<evidence type="ECO:0000256" key="7">
    <source>
        <dbReference type="ARBA" id="ARBA00023157"/>
    </source>
</evidence>
<keyword evidence="10" id="KW-0807">Transducer</keyword>
<feature type="transmembrane region" description="Helical" evidence="11">
    <location>
        <begin position="319"/>
        <end position="341"/>
    </location>
</feature>
<keyword evidence="3 11" id="KW-0812">Transmembrane</keyword>
<proteinExistence type="predicted"/>
<dbReference type="InterPro" id="IPR000276">
    <property type="entry name" value="GPCR_Rhodpsn"/>
</dbReference>
<keyword evidence="14" id="KW-1185">Reference proteome</keyword>
<dbReference type="Gene3D" id="1.20.1070.10">
    <property type="entry name" value="Rhodopsin 7-helix transmembrane proteins"/>
    <property type="match status" value="1"/>
</dbReference>
<dbReference type="PRINTS" id="PR00237">
    <property type="entry name" value="GPCRRHODOPSN"/>
</dbReference>
<dbReference type="GO" id="GO:0004930">
    <property type="term" value="F:G protein-coupled receptor activity"/>
    <property type="evidence" value="ECO:0007669"/>
    <property type="project" value="UniProtKB-KW"/>
</dbReference>
<dbReference type="OrthoDB" id="6129346at2759"/>
<sequence>MSLTEGDLTINDGKLAEVLWIFAIVLIIAFSIIGNLTLCFAVFKHQTLRKPCFYILCNSAVADCIRAGVIFPVVILSLWSGKWVYGKFLCDMLAFFNIYLYYGVLYTTLFLSVERYLVVRFHRFHRQKLTGLACLLAILFAWALAIATAFPPILNPNAYDYSPAEYQCTFKREGYANGVSETGYYAVFFVSDNLLILLFYLRVFMFMRTHRKMRPIQFVPAISGSWTFYGPGSTGQAATNWFLGYRQNAAPPPLVAPVPPTNRAHLALSNHNFPMEERFSKMFFLIAIINALLWTPYMIHCAGIAFKIMEVPNVYITNFTWLTFLQTCVSPLICVCAMPEVRMFCCACTRKIPSTEQELHQVTS</sequence>
<dbReference type="PANTHER" id="PTHR19268">
    <property type="entry name" value="G PROTEIN-COUPLED RECEPTOR"/>
    <property type="match status" value="1"/>
</dbReference>
<evidence type="ECO:0000256" key="4">
    <source>
        <dbReference type="ARBA" id="ARBA00022989"/>
    </source>
</evidence>
<dbReference type="EMBL" id="JAIZAY010000002">
    <property type="protein sequence ID" value="KAJ8046921.1"/>
    <property type="molecule type" value="Genomic_DNA"/>
</dbReference>
<feature type="transmembrane region" description="Helical" evidence="11">
    <location>
        <begin position="184"/>
        <end position="204"/>
    </location>
</feature>
<dbReference type="AlphaFoldDB" id="A0A9Q1HJ54"/>
<keyword evidence="5" id="KW-0297">G-protein coupled receptor</keyword>
<dbReference type="PROSITE" id="PS50262">
    <property type="entry name" value="G_PROTEIN_RECEP_F1_2"/>
    <property type="match status" value="1"/>
</dbReference>
<reference evidence="13" key="1">
    <citation type="submission" date="2021-10" db="EMBL/GenBank/DDBJ databases">
        <title>Tropical sea cucumber genome reveals ecological adaptation and Cuvierian tubules defense mechanism.</title>
        <authorList>
            <person name="Chen T."/>
        </authorList>
    </citation>
    <scope>NUCLEOTIDE SEQUENCE</scope>
    <source>
        <strain evidence="13">Nanhai2018</strain>
        <tissue evidence="13">Muscle</tissue>
    </source>
</reference>
<evidence type="ECO:0000259" key="12">
    <source>
        <dbReference type="PROSITE" id="PS50262"/>
    </source>
</evidence>
<evidence type="ECO:0000256" key="11">
    <source>
        <dbReference type="SAM" id="Phobius"/>
    </source>
</evidence>
<dbReference type="InterPro" id="IPR051509">
    <property type="entry name" value="GPCR_Orphan/Phoenixin"/>
</dbReference>
<dbReference type="GO" id="GO:0005886">
    <property type="term" value="C:plasma membrane"/>
    <property type="evidence" value="ECO:0007669"/>
    <property type="project" value="UniProtKB-SubCell"/>
</dbReference>
<organism evidence="13 14">
    <name type="scientific">Holothuria leucospilota</name>
    <name type="common">Black long sea cucumber</name>
    <name type="synonym">Mertensiothuria leucospilota</name>
    <dbReference type="NCBI Taxonomy" id="206669"/>
    <lineage>
        <taxon>Eukaryota</taxon>
        <taxon>Metazoa</taxon>
        <taxon>Echinodermata</taxon>
        <taxon>Eleutherozoa</taxon>
        <taxon>Echinozoa</taxon>
        <taxon>Holothuroidea</taxon>
        <taxon>Aspidochirotacea</taxon>
        <taxon>Aspidochirotida</taxon>
        <taxon>Holothuriidae</taxon>
        <taxon>Holothuria</taxon>
    </lineage>
</organism>
<feature type="transmembrane region" description="Helical" evidence="11">
    <location>
        <begin position="129"/>
        <end position="150"/>
    </location>
</feature>
<evidence type="ECO:0000256" key="10">
    <source>
        <dbReference type="ARBA" id="ARBA00023224"/>
    </source>
</evidence>
<feature type="transmembrane region" description="Helical" evidence="11">
    <location>
        <begin position="99"/>
        <end position="117"/>
    </location>
</feature>
<keyword evidence="4 11" id="KW-1133">Transmembrane helix</keyword>
<dbReference type="PANTHER" id="PTHR19268:SF2">
    <property type="entry name" value="G-PROTEIN COUPLED RECEPTORS FAMILY 1 PROFILE DOMAIN-CONTAINING PROTEIN"/>
    <property type="match status" value="1"/>
</dbReference>
<evidence type="ECO:0000256" key="8">
    <source>
        <dbReference type="ARBA" id="ARBA00023170"/>
    </source>
</evidence>
<keyword evidence="7" id="KW-1015">Disulfide bond</keyword>
<keyword evidence="6 11" id="KW-0472">Membrane</keyword>
<evidence type="ECO:0000256" key="3">
    <source>
        <dbReference type="ARBA" id="ARBA00022692"/>
    </source>
</evidence>
<feature type="domain" description="G-protein coupled receptors family 1 profile" evidence="12">
    <location>
        <begin position="34"/>
        <end position="334"/>
    </location>
</feature>
<keyword evidence="8 13" id="KW-0675">Receptor</keyword>
<gene>
    <name evidence="13" type="ORF">HOLleu_05764</name>
</gene>
<protein>
    <submittedName>
        <fullName evidence="13">G protein-coupled receptor 85</fullName>
    </submittedName>
</protein>
<dbReference type="Proteomes" id="UP001152320">
    <property type="component" value="Chromosome 2"/>
</dbReference>
<feature type="transmembrane region" description="Helical" evidence="11">
    <location>
        <begin position="282"/>
        <end position="299"/>
    </location>
</feature>
<evidence type="ECO:0000256" key="5">
    <source>
        <dbReference type="ARBA" id="ARBA00023040"/>
    </source>
</evidence>
<dbReference type="Pfam" id="PF00001">
    <property type="entry name" value="7tm_1"/>
    <property type="match status" value="1"/>
</dbReference>
<dbReference type="SUPFAM" id="SSF81321">
    <property type="entry name" value="Family A G protein-coupled receptor-like"/>
    <property type="match status" value="1"/>
</dbReference>
<comment type="caution">
    <text evidence="13">The sequence shown here is derived from an EMBL/GenBank/DDBJ whole genome shotgun (WGS) entry which is preliminary data.</text>
</comment>
<keyword evidence="2" id="KW-1003">Cell membrane</keyword>
<evidence type="ECO:0000256" key="6">
    <source>
        <dbReference type="ARBA" id="ARBA00023136"/>
    </source>
</evidence>
<evidence type="ECO:0000313" key="14">
    <source>
        <dbReference type="Proteomes" id="UP001152320"/>
    </source>
</evidence>
<feature type="transmembrane region" description="Helical" evidence="11">
    <location>
        <begin position="55"/>
        <end position="79"/>
    </location>
</feature>
<feature type="transmembrane region" description="Helical" evidence="11">
    <location>
        <begin position="20"/>
        <end position="43"/>
    </location>
</feature>
<evidence type="ECO:0000256" key="9">
    <source>
        <dbReference type="ARBA" id="ARBA00023180"/>
    </source>
</evidence>
<evidence type="ECO:0000313" key="13">
    <source>
        <dbReference type="EMBL" id="KAJ8046921.1"/>
    </source>
</evidence>
<evidence type="ECO:0000256" key="2">
    <source>
        <dbReference type="ARBA" id="ARBA00022475"/>
    </source>
</evidence>
<keyword evidence="9" id="KW-0325">Glycoprotein</keyword>
<comment type="subcellular location">
    <subcellularLocation>
        <location evidence="1">Cell membrane</location>
        <topology evidence="1">Multi-pass membrane protein</topology>
    </subcellularLocation>
</comment>
<dbReference type="InterPro" id="IPR017452">
    <property type="entry name" value="GPCR_Rhodpsn_7TM"/>
</dbReference>
<name>A0A9Q1HJ54_HOLLE</name>
<accession>A0A9Q1HJ54</accession>
<evidence type="ECO:0000256" key="1">
    <source>
        <dbReference type="ARBA" id="ARBA00004651"/>
    </source>
</evidence>